<gene>
    <name evidence="1" type="ORF">HRR80_000827</name>
</gene>
<evidence type="ECO:0000313" key="2">
    <source>
        <dbReference type="Proteomes" id="UP001161757"/>
    </source>
</evidence>
<protein>
    <submittedName>
        <fullName evidence="1">Uncharacterized protein</fullName>
    </submittedName>
</protein>
<dbReference type="Proteomes" id="UP001161757">
    <property type="component" value="Unassembled WGS sequence"/>
</dbReference>
<name>A0AAN6F4V3_EXODE</name>
<sequence>MDQPVCGPITNGTANLGHVVLVKIQDECPPLKQTRRHTFSSSKLQVTLSHQDFMAFSCHWPPLKRRFHHSKTKQSHTLMSLTSKNHALSREKRSLQGFRHENPSGLSLGFCRTCNHCVGAASQSGSQSG</sequence>
<organism evidence="1 2">
    <name type="scientific">Exophiala dermatitidis</name>
    <name type="common">Black yeast-like fungus</name>
    <name type="synonym">Wangiella dermatitidis</name>
    <dbReference type="NCBI Taxonomy" id="5970"/>
    <lineage>
        <taxon>Eukaryota</taxon>
        <taxon>Fungi</taxon>
        <taxon>Dikarya</taxon>
        <taxon>Ascomycota</taxon>
        <taxon>Pezizomycotina</taxon>
        <taxon>Eurotiomycetes</taxon>
        <taxon>Chaetothyriomycetidae</taxon>
        <taxon>Chaetothyriales</taxon>
        <taxon>Herpotrichiellaceae</taxon>
        <taxon>Exophiala</taxon>
    </lineage>
</organism>
<dbReference type="AlphaFoldDB" id="A0AAN6F4V3"/>
<evidence type="ECO:0000313" key="1">
    <source>
        <dbReference type="EMBL" id="KAJ8996086.1"/>
    </source>
</evidence>
<proteinExistence type="predicted"/>
<accession>A0AAN6F4V3</accession>
<dbReference type="EMBL" id="JAJGCB010000001">
    <property type="protein sequence ID" value="KAJ8996086.1"/>
    <property type="molecule type" value="Genomic_DNA"/>
</dbReference>
<reference evidence="1" key="1">
    <citation type="submission" date="2023-01" db="EMBL/GenBank/DDBJ databases">
        <title>Exophiala dermititidis isolated from Cystic Fibrosis Patient.</title>
        <authorList>
            <person name="Kurbessoian T."/>
            <person name="Crocker A."/>
            <person name="Murante D."/>
            <person name="Hogan D.A."/>
            <person name="Stajich J.E."/>
        </authorList>
    </citation>
    <scope>NUCLEOTIDE SEQUENCE</scope>
    <source>
        <strain evidence="1">Ex8</strain>
    </source>
</reference>
<comment type="caution">
    <text evidence="1">The sequence shown here is derived from an EMBL/GenBank/DDBJ whole genome shotgun (WGS) entry which is preliminary data.</text>
</comment>